<protein>
    <submittedName>
        <fullName evidence="3">ATPase</fullName>
    </submittedName>
</protein>
<dbReference type="Pfam" id="PF08327">
    <property type="entry name" value="AHSA1"/>
    <property type="match status" value="1"/>
</dbReference>
<dbReference type="InterPro" id="IPR013538">
    <property type="entry name" value="ASHA1/2-like_C"/>
</dbReference>
<dbReference type="Gene3D" id="3.30.530.20">
    <property type="match status" value="1"/>
</dbReference>
<feature type="domain" description="Activator of Hsp90 ATPase homologue 1/2-like C-terminal" evidence="2">
    <location>
        <begin position="23"/>
        <end position="150"/>
    </location>
</feature>
<sequence length="156" mass="18170">MEQKTKVVAETGKQEIVITRIFDLPIEHLFMAYVEPEIIEQWMGTKVIELESKTNGNYQFETTDPVGNKHLLRGVIHEIIPQNKIIRTFEMVSMSFGVQLETLVFEKLTNNSSKLTKKVVYQSVKERDENLKLPFKQGINWAHQRLEEVVNKLLKV</sequence>
<organism evidence="3 4">
    <name type="scientific">Tenacibaculum singaporense</name>
    <dbReference type="NCBI Taxonomy" id="2358479"/>
    <lineage>
        <taxon>Bacteria</taxon>
        <taxon>Pseudomonadati</taxon>
        <taxon>Bacteroidota</taxon>
        <taxon>Flavobacteriia</taxon>
        <taxon>Flavobacteriales</taxon>
        <taxon>Flavobacteriaceae</taxon>
        <taxon>Tenacibaculum</taxon>
    </lineage>
</organism>
<name>A0A3Q8RST2_9FLAO</name>
<dbReference type="EMBL" id="CP032548">
    <property type="protein sequence ID" value="AZJ36683.1"/>
    <property type="molecule type" value="Genomic_DNA"/>
</dbReference>
<evidence type="ECO:0000256" key="1">
    <source>
        <dbReference type="ARBA" id="ARBA00006817"/>
    </source>
</evidence>
<gene>
    <name evidence="3" type="ORF">D6T69_14530</name>
</gene>
<evidence type="ECO:0000313" key="4">
    <source>
        <dbReference type="Proteomes" id="UP000274593"/>
    </source>
</evidence>
<dbReference type="AlphaFoldDB" id="A0A3Q8RST2"/>
<dbReference type="SUPFAM" id="SSF55961">
    <property type="entry name" value="Bet v1-like"/>
    <property type="match status" value="1"/>
</dbReference>
<evidence type="ECO:0000259" key="2">
    <source>
        <dbReference type="Pfam" id="PF08327"/>
    </source>
</evidence>
<dbReference type="KEGG" id="tsig:D6T69_14530"/>
<dbReference type="Proteomes" id="UP000274593">
    <property type="component" value="Chromosome"/>
</dbReference>
<accession>A0A3Q8RST2</accession>
<proteinExistence type="inferred from homology"/>
<dbReference type="InterPro" id="IPR023393">
    <property type="entry name" value="START-like_dom_sf"/>
</dbReference>
<keyword evidence="4" id="KW-1185">Reference proteome</keyword>
<dbReference type="RefSeq" id="WP_125068626.1">
    <property type="nucleotide sequence ID" value="NZ_CP032548.1"/>
</dbReference>
<reference evidence="3 4" key="1">
    <citation type="submission" date="2018-09" db="EMBL/GenBank/DDBJ databases">
        <title>Insights into the microbiota of Asian seabass (Lates calcarifer) with tenacibaculosis symptoms and description of sp. nov. Tenacibaculum singaporense.</title>
        <authorList>
            <person name="Miyake S."/>
            <person name="Soh M."/>
            <person name="Azman M.N."/>
            <person name="Ngoh S.Y."/>
            <person name="Orban L."/>
        </authorList>
    </citation>
    <scope>NUCLEOTIDE SEQUENCE [LARGE SCALE GENOMIC DNA]</scope>
    <source>
        <strain evidence="3 4">DSM 106434</strain>
    </source>
</reference>
<evidence type="ECO:0000313" key="3">
    <source>
        <dbReference type="EMBL" id="AZJ36683.1"/>
    </source>
</evidence>
<comment type="similarity">
    <text evidence="1">Belongs to the AHA1 family.</text>
</comment>